<dbReference type="Pfam" id="PF00075">
    <property type="entry name" value="RNase_H"/>
    <property type="match status" value="1"/>
</dbReference>
<evidence type="ECO:0000259" key="1">
    <source>
        <dbReference type="Pfam" id="PF00075"/>
    </source>
</evidence>
<dbReference type="GO" id="GO:0003676">
    <property type="term" value="F:nucleic acid binding"/>
    <property type="evidence" value="ECO:0007669"/>
    <property type="project" value="InterPro"/>
</dbReference>
<dbReference type="GO" id="GO:0004523">
    <property type="term" value="F:RNA-DNA hybrid ribonuclease activity"/>
    <property type="evidence" value="ECO:0007669"/>
    <property type="project" value="InterPro"/>
</dbReference>
<protein>
    <recommendedName>
        <fullName evidence="1">RNase H type-1 domain-containing protein</fullName>
    </recommendedName>
</protein>
<dbReference type="EMBL" id="JAUNZN010000001">
    <property type="protein sequence ID" value="KAK4831058.1"/>
    <property type="molecule type" value="Genomic_DNA"/>
</dbReference>
<accession>A0AAN7NPC8</accession>
<feature type="non-terminal residue" evidence="2">
    <location>
        <position position="265"/>
    </location>
</feature>
<dbReference type="Gene3D" id="3.30.420.10">
    <property type="entry name" value="Ribonuclease H-like superfamily/Ribonuclease H"/>
    <property type="match status" value="1"/>
</dbReference>
<evidence type="ECO:0000313" key="3">
    <source>
        <dbReference type="Proteomes" id="UP001333110"/>
    </source>
</evidence>
<keyword evidence="3" id="KW-1185">Reference proteome</keyword>
<dbReference type="InterPro" id="IPR036397">
    <property type="entry name" value="RNaseH_sf"/>
</dbReference>
<dbReference type="AlphaFoldDB" id="A0AAN7NPC8"/>
<sequence>MLTQRLGALRRAVGYSSKQVDNVKARKLTIGQRIIVYIPHIVISVLEQNRGHWLSPSTMLKYQVILLEQDDVELKTTTAINPAMFLNSEVRDSEPLHHDCLQTIKHVYAIRQDLRDEPLTNPDLELFTDGSSFIRDGKRMAGYAVVTTTEVIEAGALPINTSTQKAELVALRQALKVAEGKKDIQRPKEVAVMHCKAHQFGQTAVNVEVAEQSILALVPVKQIKLPTLKPNCGELNQQLASLLKATINEERWLVTPTKQVIVTSQ</sequence>
<evidence type="ECO:0000313" key="2">
    <source>
        <dbReference type="EMBL" id="KAK4831058.1"/>
    </source>
</evidence>
<name>A0AAN7NPC8_MYCAM</name>
<feature type="domain" description="RNase H type-1" evidence="1">
    <location>
        <begin position="123"/>
        <end position="180"/>
    </location>
</feature>
<reference evidence="2 3" key="1">
    <citation type="journal article" date="2023" name="J. Hered.">
        <title>Chromosome-level genome of the wood stork (Mycteria americana) provides insight into avian chromosome evolution.</title>
        <authorList>
            <person name="Flamio R. Jr."/>
            <person name="Ramstad K.M."/>
        </authorList>
    </citation>
    <scope>NUCLEOTIDE SEQUENCE [LARGE SCALE GENOMIC DNA]</scope>
    <source>
        <strain evidence="2">JAX WOST 10</strain>
    </source>
</reference>
<dbReference type="SUPFAM" id="SSF53098">
    <property type="entry name" value="Ribonuclease H-like"/>
    <property type="match status" value="1"/>
</dbReference>
<proteinExistence type="predicted"/>
<dbReference type="Proteomes" id="UP001333110">
    <property type="component" value="Unassembled WGS sequence"/>
</dbReference>
<comment type="caution">
    <text evidence="2">The sequence shown here is derived from an EMBL/GenBank/DDBJ whole genome shotgun (WGS) entry which is preliminary data.</text>
</comment>
<organism evidence="2 3">
    <name type="scientific">Mycteria americana</name>
    <name type="common">Wood stork</name>
    <dbReference type="NCBI Taxonomy" id="33587"/>
    <lineage>
        <taxon>Eukaryota</taxon>
        <taxon>Metazoa</taxon>
        <taxon>Chordata</taxon>
        <taxon>Craniata</taxon>
        <taxon>Vertebrata</taxon>
        <taxon>Euteleostomi</taxon>
        <taxon>Archelosauria</taxon>
        <taxon>Archosauria</taxon>
        <taxon>Dinosauria</taxon>
        <taxon>Saurischia</taxon>
        <taxon>Theropoda</taxon>
        <taxon>Coelurosauria</taxon>
        <taxon>Aves</taxon>
        <taxon>Neognathae</taxon>
        <taxon>Neoaves</taxon>
        <taxon>Aequornithes</taxon>
        <taxon>Ciconiiformes</taxon>
        <taxon>Ciconiidae</taxon>
        <taxon>Mycteria</taxon>
    </lineage>
</organism>
<dbReference type="InterPro" id="IPR012337">
    <property type="entry name" value="RNaseH-like_sf"/>
</dbReference>
<gene>
    <name evidence="2" type="ORF">QYF61_014990</name>
</gene>
<dbReference type="InterPro" id="IPR002156">
    <property type="entry name" value="RNaseH_domain"/>
</dbReference>